<feature type="transmembrane region" description="Helical" evidence="6">
    <location>
        <begin position="259"/>
        <end position="282"/>
    </location>
</feature>
<dbReference type="OrthoDB" id="2018619at2759"/>
<dbReference type="PANTHER" id="PTHR30618:SF0">
    <property type="entry name" value="PURINE-URACIL PERMEASE NCS1"/>
    <property type="match status" value="1"/>
</dbReference>
<evidence type="ECO:0000256" key="4">
    <source>
        <dbReference type="ARBA" id="ARBA00022989"/>
    </source>
</evidence>
<feature type="transmembrane region" description="Helical" evidence="6">
    <location>
        <begin position="411"/>
        <end position="430"/>
    </location>
</feature>
<evidence type="ECO:0000256" key="6">
    <source>
        <dbReference type="SAM" id="Phobius"/>
    </source>
</evidence>
<keyword evidence="3 6" id="KW-0812">Transmembrane</keyword>
<sequence>MGFGNWTLGSSIVSAGLTWWQATIVVWIAAFVSGVCMALNSRAAANYHYLLVEPAPCYGICPQFPGWCLHFNYAKLYRRYEMEQPRHAVPRLCRHDDSTFYWVSDFLGHRTTILLAASEQAEVAVYVESLDTSSVGLRSSHLLSGAKQRATGFRCSLAGEVTTPKGAALAWLFVSSVNSAMGNWSTFIANMPDFSRYATSADATMWTHILFVPFPAALGGMIGIFGTSALQKAWGVTLWNQWDVLDGILEHSWNGRSRFGVFLLAFCSALFNFGAILGANLLPFASDLTALFPTYFNLTRGMWFCCIISLALMPWKILASSNGFLAFLGGYDIFMGPTAAIMISDYWIVRRGNIKIMDAYSSKTGATYMYFHGFNVNAVFAYLCGMMIPFIGFIGTFGAPVPKGAKRCDDLGWYISFGVAGGVYIAMSYLRPIENVDRSMRREQLAEDFAAERQCICVADAERSSTVEREKIADVEKSGECVSYEPSSD</sequence>
<comment type="caution">
    <text evidence="7">The sequence shown here is derived from an EMBL/GenBank/DDBJ whole genome shotgun (WGS) entry which is preliminary data.</text>
</comment>
<dbReference type="AlphaFoldDB" id="A0A1C7LLN6"/>
<name>A0A1C7LLN6_GRIFR</name>
<dbReference type="InterPro" id="IPR001248">
    <property type="entry name" value="Pur-cyt_permease"/>
</dbReference>
<evidence type="ECO:0000256" key="1">
    <source>
        <dbReference type="ARBA" id="ARBA00004141"/>
    </source>
</evidence>
<keyword evidence="5 6" id="KW-0472">Membrane</keyword>
<reference evidence="7 8" key="1">
    <citation type="submission" date="2016-03" db="EMBL/GenBank/DDBJ databases">
        <title>Whole genome sequencing of Grifola frondosa 9006-11.</title>
        <authorList>
            <person name="Min B."/>
            <person name="Park H."/>
            <person name="Kim J.-G."/>
            <person name="Cho H."/>
            <person name="Oh Y.-L."/>
            <person name="Kong W.-S."/>
            <person name="Choi I.-G."/>
        </authorList>
    </citation>
    <scope>NUCLEOTIDE SEQUENCE [LARGE SCALE GENOMIC DNA]</scope>
    <source>
        <strain evidence="7 8">9006-11</strain>
    </source>
</reference>
<feature type="transmembrane region" description="Helical" evidence="6">
    <location>
        <begin position="20"/>
        <end position="39"/>
    </location>
</feature>
<accession>A0A1C7LLN6</accession>
<feature type="transmembrane region" description="Helical" evidence="6">
    <location>
        <begin position="294"/>
        <end position="312"/>
    </location>
</feature>
<dbReference type="PANTHER" id="PTHR30618">
    <property type="entry name" value="NCS1 FAMILY PURINE/PYRIMIDINE TRANSPORTER"/>
    <property type="match status" value="1"/>
</dbReference>
<dbReference type="Gene3D" id="1.10.4160.10">
    <property type="entry name" value="Hydantoin permease"/>
    <property type="match status" value="2"/>
</dbReference>
<proteinExistence type="inferred from homology"/>
<dbReference type="OMA" id="YRRYEME"/>
<feature type="transmembrane region" description="Helical" evidence="6">
    <location>
        <begin position="209"/>
        <end position="230"/>
    </location>
</feature>
<dbReference type="InterPro" id="IPR045225">
    <property type="entry name" value="Uracil/uridine/allantoin_perm"/>
</dbReference>
<keyword evidence="4 6" id="KW-1133">Transmembrane helix</keyword>
<dbReference type="Pfam" id="PF02133">
    <property type="entry name" value="Transp_cyt_pur"/>
    <property type="match status" value="2"/>
</dbReference>
<comment type="similarity">
    <text evidence="2">Belongs to the purine-cytosine permease (2.A.39) family.</text>
</comment>
<dbReference type="Proteomes" id="UP000092993">
    <property type="component" value="Unassembled WGS sequence"/>
</dbReference>
<protein>
    <submittedName>
        <fullName evidence="7">Uracil permease</fullName>
    </submittedName>
</protein>
<feature type="transmembrane region" description="Helical" evidence="6">
    <location>
        <begin position="369"/>
        <end position="391"/>
    </location>
</feature>
<evidence type="ECO:0000256" key="5">
    <source>
        <dbReference type="ARBA" id="ARBA00023136"/>
    </source>
</evidence>
<feature type="transmembrane region" description="Helical" evidence="6">
    <location>
        <begin position="324"/>
        <end position="348"/>
    </location>
</feature>
<organism evidence="7 8">
    <name type="scientific">Grifola frondosa</name>
    <name type="common">Maitake</name>
    <name type="synonym">Polyporus frondosus</name>
    <dbReference type="NCBI Taxonomy" id="5627"/>
    <lineage>
        <taxon>Eukaryota</taxon>
        <taxon>Fungi</taxon>
        <taxon>Dikarya</taxon>
        <taxon>Basidiomycota</taxon>
        <taxon>Agaricomycotina</taxon>
        <taxon>Agaricomycetes</taxon>
        <taxon>Polyporales</taxon>
        <taxon>Grifolaceae</taxon>
        <taxon>Grifola</taxon>
    </lineage>
</organism>
<evidence type="ECO:0000313" key="7">
    <source>
        <dbReference type="EMBL" id="OBZ65106.1"/>
    </source>
</evidence>
<dbReference type="EMBL" id="LUGG01000056">
    <property type="protein sequence ID" value="OBZ65106.1"/>
    <property type="molecule type" value="Genomic_DNA"/>
</dbReference>
<evidence type="ECO:0000313" key="8">
    <source>
        <dbReference type="Proteomes" id="UP000092993"/>
    </source>
</evidence>
<dbReference type="GO" id="GO:0005886">
    <property type="term" value="C:plasma membrane"/>
    <property type="evidence" value="ECO:0007669"/>
    <property type="project" value="TreeGrafter"/>
</dbReference>
<comment type="subcellular location">
    <subcellularLocation>
        <location evidence="1">Membrane</location>
        <topology evidence="1">Multi-pass membrane protein</topology>
    </subcellularLocation>
</comment>
<evidence type="ECO:0000256" key="3">
    <source>
        <dbReference type="ARBA" id="ARBA00022692"/>
    </source>
</evidence>
<gene>
    <name evidence="7" type="primary">FUR4</name>
    <name evidence="7" type="ORF">A0H81_14916</name>
</gene>
<evidence type="ECO:0000256" key="2">
    <source>
        <dbReference type="ARBA" id="ARBA00008974"/>
    </source>
</evidence>
<keyword evidence="8" id="KW-1185">Reference proteome</keyword>
<dbReference type="GO" id="GO:0015205">
    <property type="term" value="F:nucleobase transmembrane transporter activity"/>
    <property type="evidence" value="ECO:0007669"/>
    <property type="project" value="TreeGrafter"/>
</dbReference>